<feature type="compositionally biased region" description="Polar residues" evidence="1">
    <location>
        <begin position="25"/>
        <end position="35"/>
    </location>
</feature>
<sequence>MSKAKSLYVAEREGRRRLGGKISPESLSSSFSTKSQAEEPPGAIRRARTRVFEAFQFIRHYNTESAPAAQVRVCAPAGARTRGGEALTSTFRSCLCKSEQSASSLSQSEGIQSAPAAEYQAGCRRVSPRSTDSVDSSALFMGTRGADEMASH</sequence>
<accession>A0A9N7VJ27</accession>
<dbReference type="Proteomes" id="UP001153269">
    <property type="component" value="Unassembled WGS sequence"/>
</dbReference>
<dbReference type="EMBL" id="CADEAL010004060">
    <property type="protein sequence ID" value="CAB1450605.1"/>
    <property type="molecule type" value="Genomic_DNA"/>
</dbReference>
<feature type="compositionally biased region" description="Low complexity" evidence="1">
    <location>
        <begin position="103"/>
        <end position="114"/>
    </location>
</feature>
<feature type="region of interest" description="Disordered" evidence="1">
    <location>
        <begin position="1"/>
        <end position="45"/>
    </location>
</feature>
<comment type="caution">
    <text evidence="2">The sequence shown here is derived from an EMBL/GenBank/DDBJ whole genome shotgun (WGS) entry which is preliminary data.</text>
</comment>
<organism evidence="2 3">
    <name type="scientific">Pleuronectes platessa</name>
    <name type="common">European plaice</name>
    <dbReference type="NCBI Taxonomy" id="8262"/>
    <lineage>
        <taxon>Eukaryota</taxon>
        <taxon>Metazoa</taxon>
        <taxon>Chordata</taxon>
        <taxon>Craniata</taxon>
        <taxon>Vertebrata</taxon>
        <taxon>Euteleostomi</taxon>
        <taxon>Actinopterygii</taxon>
        <taxon>Neopterygii</taxon>
        <taxon>Teleostei</taxon>
        <taxon>Neoteleostei</taxon>
        <taxon>Acanthomorphata</taxon>
        <taxon>Carangaria</taxon>
        <taxon>Pleuronectiformes</taxon>
        <taxon>Pleuronectoidei</taxon>
        <taxon>Pleuronectidae</taxon>
        <taxon>Pleuronectes</taxon>
    </lineage>
</organism>
<keyword evidence="3" id="KW-1185">Reference proteome</keyword>
<dbReference type="AlphaFoldDB" id="A0A9N7VJ27"/>
<reference evidence="2" key="1">
    <citation type="submission" date="2020-03" db="EMBL/GenBank/DDBJ databases">
        <authorList>
            <person name="Weist P."/>
        </authorList>
    </citation>
    <scope>NUCLEOTIDE SEQUENCE</scope>
</reference>
<evidence type="ECO:0000313" key="3">
    <source>
        <dbReference type="Proteomes" id="UP001153269"/>
    </source>
</evidence>
<feature type="region of interest" description="Disordered" evidence="1">
    <location>
        <begin position="103"/>
        <end position="152"/>
    </location>
</feature>
<gene>
    <name evidence="2" type="ORF">PLEPLA_LOCUS38297</name>
</gene>
<name>A0A9N7VJ27_PLEPL</name>
<protein>
    <submittedName>
        <fullName evidence="2">Uncharacterized protein</fullName>
    </submittedName>
</protein>
<evidence type="ECO:0000313" key="2">
    <source>
        <dbReference type="EMBL" id="CAB1450605.1"/>
    </source>
</evidence>
<proteinExistence type="predicted"/>
<evidence type="ECO:0000256" key="1">
    <source>
        <dbReference type="SAM" id="MobiDB-lite"/>
    </source>
</evidence>